<keyword evidence="6" id="KW-1133">Transmembrane helix</keyword>
<feature type="region of interest" description="Disordered" evidence="5">
    <location>
        <begin position="344"/>
        <end position="403"/>
    </location>
</feature>
<evidence type="ECO:0000256" key="2">
    <source>
        <dbReference type="ARBA" id="ARBA00022670"/>
    </source>
</evidence>
<feature type="region of interest" description="Disordered" evidence="5">
    <location>
        <begin position="1"/>
        <end position="133"/>
    </location>
</feature>
<evidence type="ECO:0000256" key="4">
    <source>
        <dbReference type="ARBA" id="ARBA00022807"/>
    </source>
</evidence>
<evidence type="ECO:0000256" key="3">
    <source>
        <dbReference type="ARBA" id="ARBA00022801"/>
    </source>
</evidence>
<dbReference type="SUPFAM" id="SSF53955">
    <property type="entry name" value="Lysozyme-like"/>
    <property type="match status" value="1"/>
</dbReference>
<evidence type="ECO:0000256" key="6">
    <source>
        <dbReference type="SAM" id="Phobius"/>
    </source>
</evidence>
<dbReference type="Proteomes" id="UP000614047">
    <property type="component" value="Unassembled WGS sequence"/>
</dbReference>
<feature type="compositionally biased region" description="Basic and acidic residues" evidence="5">
    <location>
        <begin position="1"/>
        <end position="12"/>
    </location>
</feature>
<evidence type="ECO:0000313" key="8">
    <source>
        <dbReference type="EMBL" id="MBG6093035.1"/>
    </source>
</evidence>
<dbReference type="GO" id="GO:0006508">
    <property type="term" value="P:proteolysis"/>
    <property type="evidence" value="ECO:0007669"/>
    <property type="project" value="UniProtKB-KW"/>
</dbReference>
<sequence length="1225" mass="129361">MDEVDRSPRRPSDSTADQAPAADPTLDLPEVVPGAEVDPRALAAAQAPQNAADIVAEHTSGGTYQGSPGEQETRYGAGSLPGYVRPSGAANPITGQRALDAATGAGGEPETETTEEGVAAKPANARKRPLGGLTERAERAGVNSALSSAAGHLADEGMRRGGQAADQVVRLAANRYAPGVYDAVKNSRLGRRGLDWAEGSRLGGKLPKSFWNGFRGDGKKGKGGKQKAKGSGSGEGSSRGKYKVTMAVAVKVLVPFVCVLLFFAMIMGFEATDGDTQVQPEDASDAEVAKYFPEGWQRILQQASDKAAASGAEDFATVPWTVLAGIAATQTDFARYSPYDNIDRDPGRTATAVPRGGGTGGEGGDVEDVANTGGAGPGPISGVSGAGSTATVGSGHPGPPSGDLSHQMGWFLYALRMHESGGNYTSGKGKGGACGAYQYMNGTWNNYGGRRTACDAPPSMQDRRAREDVIDRWQRYKKWQQVAVAHFYPKWANSPENWDRCPAACHVNPTVWEYVDDVMDRMQKISQRYPATAAATPTTEPASFRWGSPGREESDDQGAEVQGSEVQGWVARGANGRGRGVSAGSFAGGCAVADPDPDIGGKDGQGSGPFLLSPAAAGQMRLIGLDPQNPCDSAEFTARQLATAAKRVHADPDAPEWKANGKAADQENARKYWGKVIEASGIFVDRSADPDAPCAVPPPDDPEKPWSVSFKIISIWRCETTRMPELYLVTGGEYQGDEFKYTVETDRTAATRTLVNEAMSVSYGASRWKTDKCDDGADGRQGVFPMTKEEARAAGVDDRCDVDANIAGAAELVLSVERVPPKERPSDLGVFQPMVGGWQKLGIAMGTDLELFSLVGPGQGFSASDACTQVMTRFLTAIAPHAKEFAKLKEPPGTDAVYGEWLPKLTALEEAHGLTDPGDDPACRIGSWSPGYNAALAQIATGLADGGANTANLNGLGEYYQGREDANRETEPVLGEDTLVVPRLALRPLKPIGAPVAPDATEAWSRLGSSAGVPLPLSQVAVEYAWFFGGVIAPFDSAGKLIGSLAEGQGTTADSGATQVTIGPDGCPENARGNTLRHGSAAIGIHKLCVDSVAQARTPEAAKAIKWALANLNLPYCMCVPERNQDNFADCSSFVSKAYRNSGAIPNLYQGNAPTTDTLRNVRWTHQIPLSQAKPGDLVEPHPGHVAMQLTHGYMVHTNTRKDVSRVERAYSSAYWVGWVDATKV</sequence>
<evidence type="ECO:0000256" key="1">
    <source>
        <dbReference type="ARBA" id="ARBA00007074"/>
    </source>
</evidence>
<comment type="caution">
    <text evidence="8">The sequence shown here is derived from an EMBL/GenBank/DDBJ whole genome shotgun (WGS) entry which is preliminary data.</text>
</comment>
<protein>
    <recommendedName>
        <fullName evidence="7">NlpC/P60 domain-containing protein</fullName>
    </recommendedName>
</protein>
<dbReference type="GO" id="GO:0008234">
    <property type="term" value="F:cysteine-type peptidase activity"/>
    <property type="evidence" value="ECO:0007669"/>
    <property type="project" value="UniProtKB-KW"/>
</dbReference>
<dbReference type="Pfam" id="PF00877">
    <property type="entry name" value="NLPC_P60"/>
    <property type="match status" value="1"/>
</dbReference>
<gene>
    <name evidence="8" type="ORF">IW256_007148</name>
</gene>
<dbReference type="SUPFAM" id="SSF54001">
    <property type="entry name" value="Cysteine proteinases"/>
    <property type="match status" value="1"/>
</dbReference>
<dbReference type="EMBL" id="JADOUA010000001">
    <property type="protein sequence ID" value="MBG6093035.1"/>
    <property type="molecule type" value="Genomic_DNA"/>
</dbReference>
<name>A0A931GNJ6_9ACTN</name>
<feature type="compositionally biased region" description="Low complexity" evidence="5">
    <location>
        <begin position="41"/>
        <end position="54"/>
    </location>
</feature>
<dbReference type="Gene3D" id="1.10.530.10">
    <property type="match status" value="1"/>
</dbReference>
<feature type="region of interest" description="Disordered" evidence="5">
    <location>
        <begin position="529"/>
        <end position="563"/>
    </location>
</feature>
<dbReference type="RefSeq" id="WP_197015143.1">
    <property type="nucleotide sequence ID" value="NZ_BAABES010000018.1"/>
</dbReference>
<keyword evidence="6" id="KW-0472">Membrane</keyword>
<dbReference type="Gene3D" id="3.90.1720.10">
    <property type="entry name" value="endopeptidase domain like (from Nostoc punctiforme)"/>
    <property type="match status" value="1"/>
</dbReference>
<keyword evidence="6" id="KW-0812">Transmembrane</keyword>
<comment type="similarity">
    <text evidence="1">Belongs to the peptidase C40 family.</text>
</comment>
<evidence type="ECO:0000259" key="7">
    <source>
        <dbReference type="Pfam" id="PF00877"/>
    </source>
</evidence>
<feature type="compositionally biased region" description="Low complexity" evidence="5">
    <location>
        <begin position="530"/>
        <end position="542"/>
    </location>
</feature>
<organism evidence="8 9">
    <name type="scientific">Actinomadura viridis</name>
    <dbReference type="NCBI Taxonomy" id="58110"/>
    <lineage>
        <taxon>Bacteria</taxon>
        <taxon>Bacillati</taxon>
        <taxon>Actinomycetota</taxon>
        <taxon>Actinomycetes</taxon>
        <taxon>Streptosporangiales</taxon>
        <taxon>Thermomonosporaceae</taxon>
        <taxon>Actinomadura</taxon>
    </lineage>
</organism>
<feature type="compositionally biased region" description="Low complexity" evidence="5">
    <location>
        <begin position="381"/>
        <end position="394"/>
    </location>
</feature>
<keyword evidence="2" id="KW-0645">Protease</keyword>
<feature type="compositionally biased region" description="Polar residues" evidence="5">
    <location>
        <begin position="60"/>
        <end position="70"/>
    </location>
</feature>
<dbReference type="InterPro" id="IPR000064">
    <property type="entry name" value="NLP_P60_dom"/>
</dbReference>
<evidence type="ECO:0000313" key="9">
    <source>
        <dbReference type="Proteomes" id="UP000614047"/>
    </source>
</evidence>
<proteinExistence type="inferred from homology"/>
<dbReference type="InterPro" id="IPR038765">
    <property type="entry name" value="Papain-like_cys_pep_sf"/>
</dbReference>
<dbReference type="AlphaFoldDB" id="A0A931GNJ6"/>
<feature type="domain" description="NlpC/P60" evidence="7">
    <location>
        <begin position="1129"/>
        <end position="1216"/>
    </location>
</feature>
<keyword evidence="3" id="KW-0378">Hydrolase</keyword>
<keyword evidence="4" id="KW-0788">Thiol protease</keyword>
<evidence type="ECO:0000256" key="5">
    <source>
        <dbReference type="SAM" id="MobiDB-lite"/>
    </source>
</evidence>
<dbReference type="InterPro" id="IPR023346">
    <property type="entry name" value="Lysozyme-like_dom_sf"/>
</dbReference>
<feature type="transmembrane region" description="Helical" evidence="6">
    <location>
        <begin position="248"/>
        <end position="269"/>
    </location>
</feature>
<feature type="region of interest" description="Disordered" evidence="5">
    <location>
        <begin position="211"/>
        <end position="239"/>
    </location>
</feature>
<reference evidence="8" key="1">
    <citation type="submission" date="2020-11" db="EMBL/GenBank/DDBJ databases">
        <title>Sequencing the genomes of 1000 actinobacteria strains.</title>
        <authorList>
            <person name="Klenk H.-P."/>
        </authorList>
    </citation>
    <scope>NUCLEOTIDE SEQUENCE</scope>
    <source>
        <strain evidence="8">DSM 43175</strain>
    </source>
</reference>
<keyword evidence="9" id="KW-1185">Reference proteome</keyword>
<accession>A0A931GNJ6</accession>